<gene>
    <name evidence="1" type="primary">tssF</name>
    <name evidence="1" type="ORF">GJV26_07670</name>
</gene>
<dbReference type="PANTHER" id="PTHR35370:SF1">
    <property type="entry name" value="TYPE VI SECRETION SYSTEM COMPONENT TSSF1"/>
    <property type="match status" value="1"/>
</dbReference>
<dbReference type="InterPro" id="IPR010272">
    <property type="entry name" value="T6SS_TssF"/>
</dbReference>
<evidence type="ECO:0000313" key="2">
    <source>
        <dbReference type="Proteomes" id="UP000431684"/>
    </source>
</evidence>
<dbReference type="EMBL" id="WNWM01000002">
    <property type="protein sequence ID" value="MUI12346.1"/>
    <property type="molecule type" value="Genomic_DNA"/>
</dbReference>
<protein>
    <submittedName>
        <fullName evidence="1">Type VI secretion system baseplate subunit TssF</fullName>
    </submittedName>
</protein>
<organism evidence="1 2">
    <name type="scientific">Pseudoduganella dura</name>
    <dbReference type="NCBI Taxonomy" id="321982"/>
    <lineage>
        <taxon>Bacteria</taxon>
        <taxon>Pseudomonadati</taxon>
        <taxon>Pseudomonadota</taxon>
        <taxon>Betaproteobacteria</taxon>
        <taxon>Burkholderiales</taxon>
        <taxon>Oxalobacteraceae</taxon>
        <taxon>Telluria group</taxon>
        <taxon>Pseudoduganella</taxon>
    </lineage>
</organism>
<dbReference type="OrthoDB" id="9763676at2"/>
<dbReference type="Proteomes" id="UP000431684">
    <property type="component" value="Unassembled WGS sequence"/>
</dbReference>
<dbReference type="RefSeq" id="WP_155708311.1">
    <property type="nucleotide sequence ID" value="NZ_BMWU01000021.1"/>
</dbReference>
<dbReference type="Pfam" id="PF05947">
    <property type="entry name" value="T6SS_TssF"/>
    <property type="match status" value="1"/>
</dbReference>
<proteinExistence type="predicted"/>
<evidence type="ECO:0000313" key="1">
    <source>
        <dbReference type="EMBL" id="MUI12346.1"/>
    </source>
</evidence>
<comment type="caution">
    <text evidence="1">The sequence shown here is derived from an EMBL/GenBank/DDBJ whole genome shotgun (WGS) entry which is preliminary data.</text>
</comment>
<name>A0A6I3X9F4_9BURK</name>
<sequence>MEKILPHYGRELTHLRHGISEFAYCFPDAAGMLKISGGESSDPGVQRVMHGTALLCAHLARKLEYGYVRLTNDLLGIQSPFYLRPIPSCSVVQIGAMAGSSVTSIPRGTELRSKGTSSCGFRTVYDVVQAPILVTARFMPRVDVPATPDIPTGVGCGIAITIETTDPAIAFGAATNSPMRVYIDADGPARAALYDAIFMRSLCTCVESEQQWHKLPAPPFSPVGALKNEALLPTPWRQEGSLRLLTEYFAFPDKFDFFDIDLKAVLAHCPAGTRRLVLHLLLPDLHHTTADLLRALPATALQLGCTPVINMFSHATTPIRLRKSRNKYNLAVPHVGNAKAVVYSIDAMQLLQNATRGGAAIDLSWFLAKKLNTPYFWLFELADATYGTPDTVSFVDRVPKPVELDEGTVDVRVTCTNGDLPCSLRIGSPDGDLTSDQDIGGRPIRMLSKPTAPLLLADQPDAHWELVAFAHANHQSMTQMHLPTLLSLLRMHARPDCVVTAQQLSGIVDVSRCRIQEWVEFLDHCTLQYGYEVSLTIDEAAFKGRSISVFAQLMERFFAYYLTAPNFLRLHVLGKDGQVLIRGTQQLGPQSPA</sequence>
<dbReference type="AlphaFoldDB" id="A0A6I3X9F4"/>
<dbReference type="NCBIfam" id="TIGR03359">
    <property type="entry name" value="VI_chp_6"/>
    <property type="match status" value="1"/>
</dbReference>
<keyword evidence="2" id="KW-1185">Reference proteome</keyword>
<accession>A0A6I3X9F4</accession>
<dbReference type="PANTHER" id="PTHR35370">
    <property type="entry name" value="CYTOPLASMIC PROTEIN-RELATED-RELATED"/>
    <property type="match status" value="1"/>
</dbReference>
<reference evidence="1 2" key="1">
    <citation type="submission" date="2019-11" db="EMBL/GenBank/DDBJ databases">
        <title>Draft Genome Sequences of Six Type Strains of the Genus Massilia.</title>
        <authorList>
            <person name="Miess H."/>
            <person name="Frediansyah A."/>
            <person name="Goeker M."/>
            <person name="Gross H."/>
        </authorList>
    </citation>
    <scope>NUCLEOTIDE SEQUENCE [LARGE SCALE GENOMIC DNA]</scope>
    <source>
        <strain evidence="1 2">DSM 17513</strain>
    </source>
</reference>